<keyword evidence="1" id="KW-1133">Transmembrane helix</keyword>
<accession>A0A518E3F2</accession>
<keyword evidence="1" id="KW-0812">Transmembrane</keyword>
<evidence type="ECO:0000256" key="1">
    <source>
        <dbReference type="SAM" id="Phobius"/>
    </source>
</evidence>
<keyword evidence="3" id="KW-1185">Reference proteome</keyword>
<organism evidence="2 3">
    <name type="scientific">Lignipirellula cremea</name>
    <dbReference type="NCBI Taxonomy" id="2528010"/>
    <lineage>
        <taxon>Bacteria</taxon>
        <taxon>Pseudomonadati</taxon>
        <taxon>Planctomycetota</taxon>
        <taxon>Planctomycetia</taxon>
        <taxon>Pirellulales</taxon>
        <taxon>Pirellulaceae</taxon>
        <taxon>Lignipirellula</taxon>
    </lineage>
</organism>
<dbReference type="EMBL" id="CP036433">
    <property type="protein sequence ID" value="QDU98618.1"/>
    <property type="molecule type" value="Genomic_DNA"/>
</dbReference>
<dbReference type="Proteomes" id="UP000317648">
    <property type="component" value="Chromosome"/>
</dbReference>
<name>A0A518E3F2_9BACT</name>
<evidence type="ECO:0000313" key="2">
    <source>
        <dbReference type="EMBL" id="QDU98618.1"/>
    </source>
</evidence>
<evidence type="ECO:0000313" key="3">
    <source>
        <dbReference type="Proteomes" id="UP000317648"/>
    </source>
</evidence>
<feature type="transmembrane region" description="Helical" evidence="1">
    <location>
        <begin position="17"/>
        <end position="34"/>
    </location>
</feature>
<dbReference type="KEGG" id="lcre:Pla8534_64890"/>
<reference evidence="2 3" key="1">
    <citation type="submission" date="2019-02" db="EMBL/GenBank/DDBJ databases">
        <title>Deep-cultivation of Planctomycetes and their phenomic and genomic characterization uncovers novel biology.</title>
        <authorList>
            <person name="Wiegand S."/>
            <person name="Jogler M."/>
            <person name="Boedeker C."/>
            <person name="Pinto D."/>
            <person name="Vollmers J."/>
            <person name="Rivas-Marin E."/>
            <person name="Kohn T."/>
            <person name="Peeters S.H."/>
            <person name="Heuer A."/>
            <person name="Rast P."/>
            <person name="Oberbeckmann S."/>
            <person name="Bunk B."/>
            <person name="Jeske O."/>
            <person name="Meyerdierks A."/>
            <person name="Storesund J.E."/>
            <person name="Kallscheuer N."/>
            <person name="Luecker S."/>
            <person name="Lage O.M."/>
            <person name="Pohl T."/>
            <person name="Merkel B.J."/>
            <person name="Hornburger P."/>
            <person name="Mueller R.-W."/>
            <person name="Bruemmer F."/>
            <person name="Labrenz M."/>
            <person name="Spormann A.M."/>
            <person name="Op den Camp H."/>
            <person name="Overmann J."/>
            <person name="Amann R."/>
            <person name="Jetten M.S.M."/>
            <person name="Mascher T."/>
            <person name="Medema M.H."/>
            <person name="Devos D.P."/>
            <person name="Kaster A.-K."/>
            <person name="Ovreas L."/>
            <person name="Rohde M."/>
            <person name="Galperin M.Y."/>
            <person name="Jogler C."/>
        </authorList>
    </citation>
    <scope>NUCLEOTIDE SEQUENCE [LARGE SCALE GENOMIC DNA]</scope>
    <source>
        <strain evidence="2 3">Pla85_3_4</strain>
    </source>
</reference>
<proteinExistence type="predicted"/>
<gene>
    <name evidence="2" type="ORF">Pla8534_64890</name>
</gene>
<keyword evidence="1" id="KW-0472">Membrane</keyword>
<sequence length="52" mass="5911">MLSLLAVAASPEGGQRVVGFLIICAVIWFIAWIFRPRDWQINHRSQTTATRI</sequence>
<dbReference type="AlphaFoldDB" id="A0A518E3F2"/>
<protein>
    <submittedName>
        <fullName evidence="2">Uncharacterized protein</fullName>
    </submittedName>
</protein>